<feature type="domain" description="VHS" evidence="7">
    <location>
        <begin position="16"/>
        <end position="85"/>
    </location>
</feature>
<dbReference type="InterPro" id="IPR008152">
    <property type="entry name" value="Clathrin_a/b/g-adaptin_app_Ig"/>
</dbReference>
<sequence length="285" mass="32255">MLEMFRHRFRDGGSEGGKIHIEVAKFHFLNKLIKVLSPKYLGAWVMEKVKGRVTGFLFSWMDWFPDDIKIRDAHQMLKKQDPKPPMDKILPPPSSWPKSFICFADEEMSKPLPRLLKNKHPEDLPTANRLIENLVKEEQGKSEAVFKLALGGWTISSSPASQNTPLAQVFVPLESVKPSMTMMNTATQPVWDNVIQVTVTKSVRVKLQPAASSKLPAFTPLMPPVKVSQMLLFDDPHQHPIWLQYKLTLNQGGQPFKAGEAKDFLAWLAILSTAKTSQPRLFSQT</sequence>
<dbReference type="SUPFAM" id="SSF89009">
    <property type="entry name" value="GAT-like domain"/>
    <property type="match status" value="1"/>
</dbReference>
<keyword evidence="3" id="KW-0813">Transport</keyword>
<evidence type="ECO:0000259" key="8">
    <source>
        <dbReference type="PROSITE" id="PS50180"/>
    </source>
</evidence>
<evidence type="ECO:0000259" key="7">
    <source>
        <dbReference type="PROSITE" id="PS50179"/>
    </source>
</evidence>
<evidence type="ECO:0000256" key="2">
    <source>
        <dbReference type="ARBA" id="ARBA00004555"/>
    </source>
</evidence>
<proteinExistence type="predicted"/>
<dbReference type="PROSITE" id="PS50179">
    <property type="entry name" value="VHS"/>
    <property type="match status" value="1"/>
</dbReference>
<accession>A0AAW0HUY2</accession>
<evidence type="ECO:0000313" key="10">
    <source>
        <dbReference type="Proteomes" id="UP001488838"/>
    </source>
</evidence>
<organism evidence="9 10">
    <name type="scientific">Myodes glareolus</name>
    <name type="common">Bank vole</name>
    <name type="synonym">Clethrionomys glareolus</name>
    <dbReference type="NCBI Taxonomy" id="447135"/>
    <lineage>
        <taxon>Eukaryota</taxon>
        <taxon>Metazoa</taxon>
        <taxon>Chordata</taxon>
        <taxon>Craniata</taxon>
        <taxon>Vertebrata</taxon>
        <taxon>Euteleostomi</taxon>
        <taxon>Mammalia</taxon>
        <taxon>Eutheria</taxon>
        <taxon>Euarchontoglires</taxon>
        <taxon>Glires</taxon>
        <taxon>Rodentia</taxon>
        <taxon>Myomorpha</taxon>
        <taxon>Muroidea</taxon>
        <taxon>Cricetidae</taxon>
        <taxon>Arvicolinae</taxon>
        <taxon>Myodes</taxon>
    </lineage>
</organism>
<dbReference type="InterPro" id="IPR013041">
    <property type="entry name" value="Clathrin_app_Ig-like_sf"/>
</dbReference>
<dbReference type="GO" id="GO:0010008">
    <property type="term" value="C:endosome membrane"/>
    <property type="evidence" value="ECO:0007669"/>
    <property type="project" value="UniProtKB-SubCell"/>
</dbReference>
<evidence type="ECO:0000256" key="4">
    <source>
        <dbReference type="ARBA" id="ARBA00022927"/>
    </source>
</evidence>
<dbReference type="GO" id="GO:0006893">
    <property type="term" value="P:Golgi to plasma membrane transport"/>
    <property type="evidence" value="ECO:0007669"/>
    <property type="project" value="TreeGrafter"/>
</dbReference>
<dbReference type="SUPFAM" id="SSF49348">
    <property type="entry name" value="Clathrin adaptor appendage domain"/>
    <property type="match status" value="1"/>
</dbReference>
<dbReference type="Gene3D" id="1.20.5.170">
    <property type="match status" value="1"/>
</dbReference>
<dbReference type="PANTHER" id="PTHR45905">
    <property type="entry name" value="GOLGI-LOCALIZED, GAMMA-ADAPTIN EAR CONTAINING, ARF BINDING PROTEIN"/>
    <property type="match status" value="1"/>
</dbReference>
<dbReference type="EMBL" id="JBBHLL010000320">
    <property type="protein sequence ID" value="KAK7805992.1"/>
    <property type="molecule type" value="Genomic_DNA"/>
</dbReference>
<feature type="domain" description="GAE" evidence="8">
    <location>
        <begin position="140"/>
        <end position="266"/>
    </location>
</feature>
<keyword evidence="4" id="KW-0653">Protein transport</keyword>
<gene>
    <name evidence="9" type="ORF">U0070_011747</name>
</gene>
<dbReference type="PROSITE" id="PS50180">
    <property type="entry name" value="GAE"/>
    <property type="match status" value="1"/>
</dbReference>
<dbReference type="InterPro" id="IPR027422">
    <property type="entry name" value="GGA1-3"/>
</dbReference>
<dbReference type="GO" id="GO:0043130">
    <property type="term" value="F:ubiquitin binding"/>
    <property type="evidence" value="ECO:0007669"/>
    <property type="project" value="InterPro"/>
</dbReference>
<dbReference type="GO" id="GO:0031267">
    <property type="term" value="F:small GTPase binding"/>
    <property type="evidence" value="ECO:0007669"/>
    <property type="project" value="InterPro"/>
</dbReference>
<dbReference type="Proteomes" id="UP001488838">
    <property type="component" value="Unassembled WGS sequence"/>
</dbReference>
<evidence type="ECO:0000256" key="5">
    <source>
        <dbReference type="ARBA" id="ARBA00023034"/>
    </source>
</evidence>
<dbReference type="InterPro" id="IPR041198">
    <property type="entry name" value="GGA_N-GAT"/>
</dbReference>
<dbReference type="Pfam" id="PF00790">
    <property type="entry name" value="VHS"/>
    <property type="match status" value="1"/>
</dbReference>
<dbReference type="PANTHER" id="PTHR45905:SF2">
    <property type="entry name" value="ADP-RIBOSYLATION FACTOR-BINDING PROTEIN GGA2"/>
    <property type="match status" value="1"/>
</dbReference>
<name>A0AAW0HUY2_MYOGA</name>
<dbReference type="InterPro" id="IPR008153">
    <property type="entry name" value="GAE_dom"/>
</dbReference>
<evidence type="ECO:0000256" key="6">
    <source>
        <dbReference type="ARBA" id="ARBA00023136"/>
    </source>
</evidence>
<evidence type="ECO:0000256" key="3">
    <source>
        <dbReference type="ARBA" id="ARBA00022448"/>
    </source>
</evidence>
<keyword evidence="6" id="KW-0472">Membrane</keyword>
<comment type="caution">
    <text evidence="9">The sequence shown here is derived from an EMBL/GenBank/DDBJ whole genome shotgun (WGS) entry which is preliminary data.</text>
</comment>
<keyword evidence="5" id="KW-0333">Golgi apparatus</keyword>
<dbReference type="Pfam" id="PF18308">
    <property type="entry name" value="GGA_N-GAT"/>
    <property type="match status" value="1"/>
</dbReference>
<reference evidence="9 10" key="1">
    <citation type="journal article" date="2023" name="bioRxiv">
        <title>Conserved and derived expression patterns and positive selection on dental genes reveal complex evolutionary context of ever-growing rodent molars.</title>
        <authorList>
            <person name="Calamari Z.T."/>
            <person name="Song A."/>
            <person name="Cohen E."/>
            <person name="Akter M."/>
            <person name="Roy R.D."/>
            <person name="Hallikas O."/>
            <person name="Christensen M.M."/>
            <person name="Li P."/>
            <person name="Marangoni P."/>
            <person name="Jernvall J."/>
            <person name="Klein O.D."/>
        </authorList>
    </citation>
    <scope>NUCLEOTIDE SEQUENCE [LARGE SCALE GENOMIC DNA]</scope>
    <source>
        <strain evidence="9">V071</strain>
    </source>
</reference>
<comment type="subcellular location">
    <subcellularLocation>
        <location evidence="1">Endosome membrane</location>
        <topology evidence="1">Peripheral membrane protein</topology>
    </subcellularLocation>
    <subcellularLocation>
        <location evidence="2">Golgi apparatus</location>
    </subcellularLocation>
</comment>
<protein>
    <submittedName>
        <fullName evidence="9">Uncharacterized protein</fullName>
    </submittedName>
</protein>
<dbReference type="InterPro" id="IPR008942">
    <property type="entry name" value="ENTH_VHS"/>
</dbReference>
<dbReference type="GO" id="GO:0006886">
    <property type="term" value="P:intracellular protein transport"/>
    <property type="evidence" value="ECO:0007669"/>
    <property type="project" value="InterPro"/>
</dbReference>
<dbReference type="Pfam" id="PF02883">
    <property type="entry name" value="Alpha_adaptinC2"/>
    <property type="match status" value="1"/>
</dbReference>
<dbReference type="GO" id="GO:0035091">
    <property type="term" value="F:phosphatidylinositol binding"/>
    <property type="evidence" value="ECO:0007669"/>
    <property type="project" value="InterPro"/>
</dbReference>
<evidence type="ECO:0000256" key="1">
    <source>
        <dbReference type="ARBA" id="ARBA00004481"/>
    </source>
</evidence>
<evidence type="ECO:0000313" key="9">
    <source>
        <dbReference type="EMBL" id="KAK7805992.1"/>
    </source>
</evidence>
<dbReference type="GO" id="GO:0005802">
    <property type="term" value="C:trans-Golgi network"/>
    <property type="evidence" value="ECO:0007669"/>
    <property type="project" value="InterPro"/>
</dbReference>
<dbReference type="Gene3D" id="2.60.40.1230">
    <property type="match status" value="1"/>
</dbReference>
<dbReference type="SUPFAM" id="SSF48464">
    <property type="entry name" value="ENTH/VHS domain"/>
    <property type="match status" value="1"/>
</dbReference>
<dbReference type="GO" id="GO:0034394">
    <property type="term" value="P:protein localization to cell surface"/>
    <property type="evidence" value="ECO:0007669"/>
    <property type="project" value="TreeGrafter"/>
</dbReference>
<dbReference type="AlphaFoldDB" id="A0AAW0HUY2"/>
<keyword evidence="10" id="KW-1185">Reference proteome</keyword>
<dbReference type="InterPro" id="IPR002014">
    <property type="entry name" value="VHS_dom"/>
</dbReference>
<dbReference type="Gene3D" id="1.25.40.90">
    <property type="match status" value="1"/>
</dbReference>